<sequence>MAENYIAPVAAPDTAMTRSIVKIEARFENKITGHSIWKTGNGLLLGSDLVVAGGEVVYDTEYQLSTANRSNATSVIVDITRLRSNLDMDSALCSLPSGARIVPEECPTAQAVTHCCNCTGRQELLPEPVAEPTAEPFPEPVPKAEPKITVTVSVEPVDKFIIEEPALEEPKLELPVPTSQTECDYDIIRSMTHPTPQSPRNPQMQLIRSTKLSGPFTKLTIRPSTLNLPSLTTSVNESTKAFVKGLFEPTLPLPVREDSISSLGSVLRSAVSVAQQIVCQVGKSTIKSQVPKLLYKYQGADASAVDVQATRVLVQRAIMVDAAYQAISTLCKEKLQVLKVIPLDGTGPHDETLLDFIKRVIQRLSLVCLDDAKQTVRKFIPLLLNPSTHVPRTDVPTLQRPLASSLLSETILTAIKVP</sequence>
<evidence type="ECO:0000313" key="1">
    <source>
        <dbReference type="EMBL" id="KAF5673547.1"/>
    </source>
</evidence>
<accession>A0A8H5WS91</accession>
<proteinExistence type="predicted"/>
<comment type="caution">
    <text evidence="1">The sequence shown here is derived from an EMBL/GenBank/DDBJ whole genome shotgun (WGS) entry which is preliminary data.</text>
</comment>
<dbReference type="EMBL" id="JAAQPE010000262">
    <property type="protein sequence ID" value="KAF5673547.1"/>
    <property type="molecule type" value="Genomic_DNA"/>
</dbReference>
<organism evidence="1 2">
    <name type="scientific">Fusarium circinatum</name>
    <name type="common">Pitch canker fungus</name>
    <name type="synonym">Gibberella circinata</name>
    <dbReference type="NCBI Taxonomy" id="48490"/>
    <lineage>
        <taxon>Eukaryota</taxon>
        <taxon>Fungi</taxon>
        <taxon>Dikarya</taxon>
        <taxon>Ascomycota</taxon>
        <taxon>Pezizomycotina</taxon>
        <taxon>Sordariomycetes</taxon>
        <taxon>Hypocreomycetidae</taxon>
        <taxon>Hypocreales</taxon>
        <taxon>Nectriaceae</taxon>
        <taxon>Fusarium</taxon>
        <taxon>Fusarium fujikuroi species complex</taxon>
    </lineage>
</organism>
<dbReference type="AlphaFoldDB" id="A0A8H5WS91"/>
<reference evidence="2" key="1">
    <citation type="journal article" date="2020" name="BMC Genomics">
        <title>Correction to: Identification and distribution of gene clusters required for synthesis of sphingolipid metabolism inhibitors in diverse species of the filamentous fungus Fusarium.</title>
        <authorList>
            <person name="Kim H.S."/>
            <person name="Lohmar J.M."/>
            <person name="Busman M."/>
            <person name="Brown D.W."/>
            <person name="Naumann T.A."/>
            <person name="Divon H.H."/>
            <person name="Lysoe E."/>
            <person name="Uhlig S."/>
            <person name="Proctor R.H."/>
        </authorList>
    </citation>
    <scope>NUCLEOTIDE SEQUENCE [LARGE SCALE GENOMIC DNA]</scope>
    <source>
        <strain evidence="2">NRRL 25331</strain>
    </source>
</reference>
<reference evidence="1 2" key="2">
    <citation type="submission" date="2020-05" db="EMBL/GenBank/DDBJ databases">
        <title>Identification and distribution of gene clusters putatively required for synthesis of sphingolipid metabolism inhibitors in phylogenetically diverse species of the filamentous fungus Fusarium.</title>
        <authorList>
            <person name="Kim H.-S."/>
            <person name="Busman M."/>
            <person name="Brown D.W."/>
            <person name="Divon H."/>
            <person name="Uhlig S."/>
            <person name="Proctor R.H."/>
        </authorList>
    </citation>
    <scope>NUCLEOTIDE SEQUENCE [LARGE SCALE GENOMIC DNA]</scope>
    <source>
        <strain evidence="1 2">NRRL 25331</strain>
    </source>
</reference>
<gene>
    <name evidence="1" type="ORF">FCIRC_8010</name>
</gene>
<name>A0A8H5WS91_FUSCI</name>
<keyword evidence="2" id="KW-1185">Reference proteome</keyword>
<evidence type="ECO:0000313" key="2">
    <source>
        <dbReference type="Proteomes" id="UP000572754"/>
    </source>
</evidence>
<protein>
    <submittedName>
        <fullName evidence="1">Uncharacterized protein</fullName>
    </submittedName>
</protein>
<dbReference type="Proteomes" id="UP000572754">
    <property type="component" value="Unassembled WGS sequence"/>
</dbReference>